<dbReference type="InterPro" id="IPR026015">
    <property type="entry name" value="ATP_synth_OSCP/delta_N_sf"/>
</dbReference>
<dbReference type="NCBIfam" id="TIGR01145">
    <property type="entry name" value="ATP_synt_delta"/>
    <property type="match status" value="1"/>
</dbReference>
<dbReference type="Proteomes" id="UP000696485">
    <property type="component" value="Unassembled WGS sequence"/>
</dbReference>
<dbReference type="PROSITE" id="PS00389">
    <property type="entry name" value="ATPASE_DELTA"/>
    <property type="match status" value="1"/>
</dbReference>
<protein>
    <recommendedName>
        <fullName evidence="3">ATP synthase subunit 5, mitochondrial</fullName>
    </recommendedName>
</protein>
<dbReference type="HAMAP" id="MF_01416">
    <property type="entry name" value="ATP_synth_delta_bact"/>
    <property type="match status" value="1"/>
</dbReference>
<dbReference type="AlphaFoldDB" id="A0A9P5SSL5"/>
<dbReference type="GO" id="GO:0016020">
    <property type="term" value="C:membrane"/>
    <property type="evidence" value="ECO:0007669"/>
    <property type="project" value="UniProtKB-SubCell"/>
</dbReference>
<sequence length="215" mass="23239">MASIANVRRALNSAPQVARGYATATSVKVPAVLHGIEGRYATALYTAAAKKQALDVVEADLKQVKKVVEKDSKLREFLENPTINRIEKKSGVQQMLAAGKYNDLTKNFFDTLAENGRLYDTVKIINSYGSLMSAGRGEVQVTITSAKELDAKEVAKVKGFLAKSSFVTAKQTLIVSNKVNPAILGGLVVEFGDKTIDLSVSSKINKLNQLLHEAI</sequence>
<evidence type="ECO:0000256" key="3">
    <source>
        <dbReference type="ARBA" id="ARBA00014723"/>
    </source>
</evidence>
<dbReference type="PANTHER" id="PTHR11910">
    <property type="entry name" value="ATP SYNTHASE DELTA CHAIN"/>
    <property type="match status" value="1"/>
</dbReference>
<comment type="subcellular location">
    <subcellularLocation>
        <location evidence="1">Membrane</location>
    </subcellularLocation>
</comment>
<dbReference type="EMBL" id="JAAAUY010000042">
    <property type="protein sequence ID" value="KAF9336927.1"/>
    <property type="molecule type" value="Genomic_DNA"/>
</dbReference>
<name>A0A9P5SSL5_9FUNG</name>
<evidence type="ECO:0000313" key="10">
    <source>
        <dbReference type="Proteomes" id="UP000696485"/>
    </source>
</evidence>
<comment type="caution">
    <text evidence="9">The sequence shown here is derived from an EMBL/GenBank/DDBJ whole genome shotgun (WGS) entry which is preliminary data.</text>
</comment>
<dbReference type="PRINTS" id="PR00125">
    <property type="entry name" value="ATPASEDELTA"/>
</dbReference>
<keyword evidence="5" id="KW-0375">Hydrogen ion transport</keyword>
<organism evidence="9 10">
    <name type="scientific">Podila minutissima</name>
    <dbReference type="NCBI Taxonomy" id="64525"/>
    <lineage>
        <taxon>Eukaryota</taxon>
        <taxon>Fungi</taxon>
        <taxon>Fungi incertae sedis</taxon>
        <taxon>Mucoromycota</taxon>
        <taxon>Mortierellomycotina</taxon>
        <taxon>Mortierellomycetes</taxon>
        <taxon>Mortierellales</taxon>
        <taxon>Mortierellaceae</taxon>
        <taxon>Podila</taxon>
    </lineage>
</organism>
<keyword evidence="10" id="KW-1185">Reference proteome</keyword>
<evidence type="ECO:0000256" key="2">
    <source>
        <dbReference type="ARBA" id="ARBA00007046"/>
    </source>
</evidence>
<evidence type="ECO:0000256" key="8">
    <source>
        <dbReference type="ARBA" id="ARBA00023310"/>
    </source>
</evidence>
<dbReference type="GO" id="GO:0046933">
    <property type="term" value="F:proton-transporting ATP synthase activity, rotational mechanism"/>
    <property type="evidence" value="ECO:0007669"/>
    <property type="project" value="InterPro"/>
</dbReference>
<evidence type="ECO:0000256" key="7">
    <source>
        <dbReference type="ARBA" id="ARBA00023136"/>
    </source>
</evidence>
<keyword evidence="6" id="KW-0406">Ion transport</keyword>
<keyword evidence="4" id="KW-0813">Transport</keyword>
<dbReference type="Pfam" id="PF00213">
    <property type="entry name" value="OSCP"/>
    <property type="match status" value="1"/>
</dbReference>
<comment type="similarity">
    <text evidence="2">Belongs to the ATPase delta chain family.</text>
</comment>
<dbReference type="InterPro" id="IPR000711">
    <property type="entry name" value="ATPase_OSCP/dsu"/>
</dbReference>
<dbReference type="InterPro" id="IPR020781">
    <property type="entry name" value="ATPase_OSCP/d_CS"/>
</dbReference>
<dbReference type="SUPFAM" id="SSF47928">
    <property type="entry name" value="N-terminal domain of the delta subunit of the F1F0-ATP synthase"/>
    <property type="match status" value="1"/>
</dbReference>
<keyword evidence="7" id="KW-0472">Membrane</keyword>
<accession>A0A9P5SSL5</accession>
<gene>
    <name evidence="9" type="primary">ATP5_1</name>
    <name evidence="9" type="ORF">BG006_006897</name>
</gene>
<keyword evidence="8" id="KW-0066">ATP synthesis</keyword>
<evidence type="ECO:0000256" key="5">
    <source>
        <dbReference type="ARBA" id="ARBA00022781"/>
    </source>
</evidence>
<dbReference type="Gene3D" id="1.10.520.20">
    <property type="entry name" value="N-terminal domain of the delta subunit of the F1F0-ATP synthase"/>
    <property type="match status" value="1"/>
</dbReference>
<evidence type="ECO:0000256" key="4">
    <source>
        <dbReference type="ARBA" id="ARBA00022448"/>
    </source>
</evidence>
<evidence type="ECO:0000256" key="1">
    <source>
        <dbReference type="ARBA" id="ARBA00004370"/>
    </source>
</evidence>
<proteinExistence type="inferred from homology"/>
<reference evidence="9" key="1">
    <citation type="journal article" date="2020" name="Fungal Divers.">
        <title>Resolving the Mortierellaceae phylogeny through synthesis of multi-gene phylogenetics and phylogenomics.</title>
        <authorList>
            <person name="Vandepol N."/>
            <person name="Liber J."/>
            <person name="Desiro A."/>
            <person name="Na H."/>
            <person name="Kennedy M."/>
            <person name="Barry K."/>
            <person name="Grigoriev I.V."/>
            <person name="Miller A.N."/>
            <person name="O'Donnell K."/>
            <person name="Stajich J.E."/>
            <person name="Bonito G."/>
        </authorList>
    </citation>
    <scope>NUCLEOTIDE SEQUENCE</scope>
    <source>
        <strain evidence="9">NVP1</strain>
    </source>
</reference>
<evidence type="ECO:0000256" key="6">
    <source>
        <dbReference type="ARBA" id="ARBA00023065"/>
    </source>
</evidence>
<evidence type="ECO:0000313" key="9">
    <source>
        <dbReference type="EMBL" id="KAF9336927.1"/>
    </source>
</evidence>